<keyword evidence="9" id="KW-1185">Reference proteome</keyword>
<keyword evidence="4 6" id="KW-0862">Zinc</keyword>
<dbReference type="InterPro" id="IPR042088">
    <property type="entry name" value="OligoPept_F_C"/>
</dbReference>
<keyword evidence="3 6" id="KW-0378">Hydrolase</keyword>
<comment type="similarity">
    <text evidence="6">Belongs to the peptidase M3 family.</text>
</comment>
<evidence type="ECO:0000256" key="6">
    <source>
        <dbReference type="RuleBase" id="RU003435"/>
    </source>
</evidence>
<sequence length="566" mass="65038">MNLQKWDLTRIYNGEEEVNRESKRLSEMLGQLENRESLLSLKEWKDVATTISEIEAFDSLYYILLMEGAAQSVLTIVREHERSLKMKMKRVLNRQSQLYAKLSLDEQALFNEGLEGQFDVSRVTSTTPSEAETALFSMAGETKKSVELAINEMKKQLVVTNRLTGGKLSIAEANKIALHNSNEKSDETIVADLNQALEKQAPFFAIMYNQLIQTRITESQYDKTNPLAESLKSNGITNDTLKLMWKTVDQLIPALTSYIVKREDGKRVSWYDYMTRSKKVQVNIRFHEAVERIGDSLSAIDQRLGSFVHKALEQGWVDATLHERKQGGFCAPFLTKGESRISLAYDESIDSVRRLAHEIGHAWHFKQMECANNLYFSDERFEMTSAETASIFFETIVIDSLVADERNKALRKQMLSWKIEQMVHYLMSIRSAFLFEEAVCQKRKDGPLITEELEQLSLSSQQEAFGAVFTGYERYKWIKQSHFFMAEFPFYNYSYTFGFLISQGLVELASKDAAFVNKFGLLLSETGKMPIKDLILNHFQINLSEPAFWEVVVGKLLSEIKSWHDM</sequence>
<comment type="cofactor">
    <cofactor evidence="6">
        <name>Zn(2+)</name>
        <dbReference type="ChEBI" id="CHEBI:29105"/>
    </cofactor>
    <text evidence="6">Binds 1 zinc ion.</text>
</comment>
<keyword evidence="1 6" id="KW-0645">Protease</keyword>
<keyword evidence="2 6" id="KW-0479">Metal-binding</keyword>
<dbReference type="EMBL" id="JAFBCV010000011">
    <property type="protein sequence ID" value="MBM7840000.1"/>
    <property type="molecule type" value="Genomic_DNA"/>
</dbReference>
<proteinExistence type="inferred from homology"/>
<dbReference type="RefSeq" id="WP_204467395.1">
    <property type="nucleotide sequence ID" value="NZ_JAFBCV010000011.1"/>
</dbReference>
<evidence type="ECO:0000313" key="9">
    <source>
        <dbReference type="Proteomes" id="UP001179280"/>
    </source>
</evidence>
<dbReference type="PANTHER" id="PTHR34217:SF1">
    <property type="entry name" value="CARBOXYPEPTIDASE 1"/>
    <property type="match status" value="1"/>
</dbReference>
<name>A0ABS2SZ08_9BACI</name>
<reference evidence="8" key="1">
    <citation type="submission" date="2021-01" db="EMBL/GenBank/DDBJ databases">
        <title>Genomic Encyclopedia of Type Strains, Phase IV (KMG-IV): sequencing the most valuable type-strain genomes for metagenomic binning, comparative biology and taxonomic classification.</title>
        <authorList>
            <person name="Goeker M."/>
        </authorList>
    </citation>
    <scope>NUCLEOTIDE SEQUENCE</scope>
    <source>
        <strain evidence="8">DSM 21943</strain>
    </source>
</reference>
<dbReference type="Pfam" id="PF01432">
    <property type="entry name" value="Peptidase_M3"/>
    <property type="match status" value="1"/>
</dbReference>
<dbReference type="InterPro" id="IPR001567">
    <property type="entry name" value="Pept_M3A_M3B_dom"/>
</dbReference>
<feature type="domain" description="Peptidase M3A/M3B catalytic" evidence="7">
    <location>
        <begin position="309"/>
        <end position="504"/>
    </location>
</feature>
<organism evidence="8 9">
    <name type="scientific">Shouchella xiaoxiensis</name>
    <dbReference type="NCBI Taxonomy" id="766895"/>
    <lineage>
        <taxon>Bacteria</taxon>
        <taxon>Bacillati</taxon>
        <taxon>Bacillota</taxon>
        <taxon>Bacilli</taxon>
        <taxon>Bacillales</taxon>
        <taxon>Bacillaceae</taxon>
        <taxon>Shouchella</taxon>
    </lineage>
</organism>
<evidence type="ECO:0000256" key="4">
    <source>
        <dbReference type="ARBA" id="ARBA00022833"/>
    </source>
</evidence>
<dbReference type="InterPro" id="IPR001333">
    <property type="entry name" value="Peptidase_M32_Taq"/>
</dbReference>
<dbReference type="PANTHER" id="PTHR34217">
    <property type="entry name" value="METAL-DEPENDENT CARBOXYPEPTIDASE"/>
    <property type="match status" value="1"/>
</dbReference>
<dbReference type="Gene3D" id="1.10.1370.20">
    <property type="entry name" value="Oligoendopeptidase f, C-terminal domain"/>
    <property type="match status" value="1"/>
</dbReference>
<dbReference type="SUPFAM" id="SSF55486">
    <property type="entry name" value="Metalloproteases ('zincins'), catalytic domain"/>
    <property type="match status" value="1"/>
</dbReference>
<evidence type="ECO:0000256" key="3">
    <source>
        <dbReference type="ARBA" id="ARBA00022801"/>
    </source>
</evidence>
<protein>
    <submittedName>
        <fullName evidence="8">Oligoendopeptidase F</fullName>
    </submittedName>
</protein>
<accession>A0ABS2SZ08</accession>
<evidence type="ECO:0000256" key="5">
    <source>
        <dbReference type="ARBA" id="ARBA00023049"/>
    </source>
</evidence>
<comment type="caution">
    <text evidence="8">The sequence shown here is derived from an EMBL/GenBank/DDBJ whole genome shotgun (WGS) entry which is preliminary data.</text>
</comment>
<evidence type="ECO:0000256" key="2">
    <source>
        <dbReference type="ARBA" id="ARBA00022723"/>
    </source>
</evidence>
<evidence type="ECO:0000256" key="1">
    <source>
        <dbReference type="ARBA" id="ARBA00022670"/>
    </source>
</evidence>
<evidence type="ECO:0000313" key="8">
    <source>
        <dbReference type="EMBL" id="MBM7840000.1"/>
    </source>
</evidence>
<dbReference type="Proteomes" id="UP001179280">
    <property type="component" value="Unassembled WGS sequence"/>
</dbReference>
<gene>
    <name evidence="8" type="ORF">JOC54_003280</name>
</gene>
<evidence type="ECO:0000259" key="7">
    <source>
        <dbReference type="Pfam" id="PF01432"/>
    </source>
</evidence>
<keyword evidence="5 6" id="KW-0482">Metalloprotease</keyword>